<accession>A0A2S9H073</accession>
<evidence type="ECO:0000313" key="3">
    <source>
        <dbReference type="Proteomes" id="UP000237839"/>
    </source>
</evidence>
<reference evidence="2 3" key="1">
    <citation type="submission" date="2018-02" db="EMBL/GenBank/DDBJ databases">
        <title>Solimicrobium silvestre gen. nov., sp. nov., isolated from alpine forest soil.</title>
        <authorList>
            <person name="Margesin R."/>
            <person name="Albuquerque L."/>
            <person name="Zhang D.-C."/>
            <person name="Froufe H.J.C."/>
            <person name="Severino R."/>
            <person name="Roxo I."/>
            <person name="Egas C."/>
            <person name="Da Costa M.S."/>
        </authorList>
    </citation>
    <scope>NUCLEOTIDE SEQUENCE [LARGE SCALE GENOMIC DNA]</scope>
    <source>
        <strain evidence="2 3">S20-91</strain>
    </source>
</reference>
<name>A0A2S9H073_9BURK</name>
<dbReference type="Pfam" id="PF08173">
    <property type="entry name" value="YbgT_YccB"/>
    <property type="match status" value="1"/>
</dbReference>
<sequence>MWYFSWILGLGLAVAFGIINVMWLEADYAFGARDEDTTRERFEAAQQQATLKND</sequence>
<evidence type="ECO:0000256" key="1">
    <source>
        <dbReference type="SAM" id="Phobius"/>
    </source>
</evidence>
<gene>
    <name evidence="2" type="ORF">S2091_1769</name>
</gene>
<protein>
    <submittedName>
        <fullName evidence="2">Cyd operon protein YbgT</fullName>
    </submittedName>
</protein>
<proteinExistence type="predicted"/>
<keyword evidence="1" id="KW-1133">Transmembrane helix</keyword>
<organism evidence="2 3">
    <name type="scientific">Solimicrobium silvestre</name>
    <dbReference type="NCBI Taxonomy" id="2099400"/>
    <lineage>
        <taxon>Bacteria</taxon>
        <taxon>Pseudomonadati</taxon>
        <taxon>Pseudomonadota</taxon>
        <taxon>Betaproteobacteria</taxon>
        <taxon>Burkholderiales</taxon>
        <taxon>Oxalobacteraceae</taxon>
        <taxon>Solimicrobium</taxon>
    </lineage>
</organism>
<dbReference type="OrthoDB" id="9806372at2"/>
<evidence type="ECO:0000313" key="2">
    <source>
        <dbReference type="EMBL" id="PRC93382.1"/>
    </source>
</evidence>
<dbReference type="RefSeq" id="WP_105531438.1">
    <property type="nucleotide sequence ID" value="NZ_PUGF01000007.1"/>
</dbReference>
<dbReference type="EMBL" id="PUGF01000007">
    <property type="protein sequence ID" value="PRC93382.1"/>
    <property type="molecule type" value="Genomic_DNA"/>
</dbReference>
<dbReference type="InterPro" id="IPR011724">
    <property type="entry name" value="Cyd_oper_YbgT"/>
</dbReference>
<dbReference type="Proteomes" id="UP000237839">
    <property type="component" value="Unassembled WGS sequence"/>
</dbReference>
<keyword evidence="1" id="KW-0812">Transmembrane</keyword>
<keyword evidence="3" id="KW-1185">Reference proteome</keyword>
<dbReference type="AlphaFoldDB" id="A0A2S9H073"/>
<comment type="caution">
    <text evidence="2">The sequence shown here is derived from an EMBL/GenBank/DDBJ whole genome shotgun (WGS) entry which is preliminary data.</text>
</comment>
<dbReference type="NCBIfam" id="TIGR02106">
    <property type="entry name" value="cyd_oper_ybgT"/>
    <property type="match status" value="1"/>
</dbReference>
<keyword evidence="1" id="KW-0472">Membrane</keyword>
<feature type="transmembrane region" description="Helical" evidence="1">
    <location>
        <begin position="6"/>
        <end position="24"/>
    </location>
</feature>
<dbReference type="InterPro" id="IPR012994">
    <property type="entry name" value="YbgT_YccB"/>
</dbReference>